<dbReference type="AlphaFoldDB" id="A0A6A4RXF3"/>
<proteinExistence type="predicted"/>
<evidence type="ECO:0000313" key="2">
    <source>
        <dbReference type="EMBL" id="KAF0024999.1"/>
    </source>
</evidence>
<feature type="region of interest" description="Disordered" evidence="1">
    <location>
        <begin position="294"/>
        <end position="320"/>
    </location>
</feature>
<accession>A0A6A4RXF3</accession>
<name>A0A6A4RXF3_SCOMX</name>
<feature type="region of interest" description="Disordered" evidence="1">
    <location>
        <begin position="202"/>
        <end position="246"/>
    </location>
</feature>
<feature type="non-terminal residue" evidence="2">
    <location>
        <position position="341"/>
    </location>
</feature>
<organism evidence="2 3">
    <name type="scientific">Scophthalmus maximus</name>
    <name type="common">Turbot</name>
    <name type="synonym">Psetta maxima</name>
    <dbReference type="NCBI Taxonomy" id="52904"/>
    <lineage>
        <taxon>Eukaryota</taxon>
        <taxon>Metazoa</taxon>
        <taxon>Chordata</taxon>
        <taxon>Craniata</taxon>
        <taxon>Vertebrata</taxon>
        <taxon>Euteleostomi</taxon>
        <taxon>Actinopterygii</taxon>
        <taxon>Neopterygii</taxon>
        <taxon>Teleostei</taxon>
        <taxon>Neoteleostei</taxon>
        <taxon>Acanthomorphata</taxon>
        <taxon>Carangaria</taxon>
        <taxon>Pleuronectiformes</taxon>
        <taxon>Pleuronectoidei</taxon>
        <taxon>Scophthalmidae</taxon>
        <taxon>Scophthalmus</taxon>
    </lineage>
</organism>
<reference evidence="2 3" key="1">
    <citation type="submission" date="2019-06" db="EMBL/GenBank/DDBJ databases">
        <title>Draft genomes of female and male turbot (Scophthalmus maximus).</title>
        <authorList>
            <person name="Xu H."/>
            <person name="Xu X.-W."/>
            <person name="Shao C."/>
            <person name="Chen S."/>
        </authorList>
    </citation>
    <scope>NUCLEOTIDE SEQUENCE [LARGE SCALE GENOMIC DNA]</scope>
    <source>
        <strain evidence="2">Ysfricsl-2016a</strain>
        <tissue evidence="2">Blood</tissue>
    </source>
</reference>
<dbReference type="Proteomes" id="UP000438429">
    <property type="component" value="Unassembled WGS sequence"/>
</dbReference>
<feature type="non-terminal residue" evidence="2">
    <location>
        <position position="1"/>
    </location>
</feature>
<feature type="compositionally biased region" description="Basic and acidic residues" evidence="1">
    <location>
        <begin position="212"/>
        <end position="222"/>
    </location>
</feature>
<feature type="compositionally biased region" description="Low complexity" evidence="1">
    <location>
        <begin position="294"/>
        <end position="303"/>
    </location>
</feature>
<gene>
    <name evidence="2" type="ORF">F2P81_021880</name>
</gene>
<evidence type="ECO:0000256" key="1">
    <source>
        <dbReference type="SAM" id="MobiDB-lite"/>
    </source>
</evidence>
<comment type="caution">
    <text evidence="2">The sequence shown here is derived from an EMBL/GenBank/DDBJ whole genome shotgun (WGS) entry which is preliminary data.</text>
</comment>
<dbReference type="EMBL" id="VEVO01000020">
    <property type="protein sequence ID" value="KAF0024999.1"/>
    <property type="molecule type" value="Genomic_DNA"/>
</dbReference>
<sequence length="341" mass="37133">GPHPPTLLTQAHSGAAGLGLYPILWQYPNGTPTSYPPGLNLPPTAKWGHPENSVSVNSEVSLRRNTASPWLHQAAGSTGDGLGLLSHVPVRPASADANRNHVKINTHTTPPPSKASVDVHKEDLDKKGFVDPIRTLTFAQLKQEHTDRSRTPTGKDVYLHRLYLDPLSKARLANTQAADRASKYKEENRQILKESIEVAPFTAKIQRSSDPGMDRDRERSRDSPFPVRIPALTSPSPKSSHGHPHVIQSEKSNYFTTLSNSVVNEPPRLYSSKELSSYYEKVSVGAPGGALSLGSHSSKGSLSKPPPLIKHQPEGGEGLAGKITEQLSQQVTLVQQQHQHH</sequence>
<evidence type="ECO:0000313" key="3">
    <source>
        <dbReference type="Proteomes" id="UP000438429"/>
    </source>
</evidence>
<protein>
    <submittedName>
        <fullName evidence="2">Uncharacterized protein</fullName>
    </submittedName>
</protein>